<protein>
    <recommendedName>
        <fullName evidence="4">J domain-containing protein</fullName>
    </recommendedName>
</protein>
<dbReference type="InterPro" id="IPR051938">
    <property type="entry name" value="Apopto_cytoskel_mod"/>
</dbReference>
<dbReference type="Proteomes" id="UP001194468">
    <property type="component" value="Unassembled WGS sequence"/>
</dbReference>
<dbReference type="PROSITE" id="PS50076">
    <property type="entry name" value="DNAJ_2"/>
    <property type="match status" value="1"/>
</dbReference>
<feature type="compositionally biased region" description="Basic and acidic residues" evidence="2">
    <location>
        <begin position="226"/>
        <end position="242"/>
    </location>
</feature>
<evidence type="ECO:0000259" key="4">
    <source>
        <dbReference type="PROSITE" id="PS50076"/>
    </source>
</evidence>
<accession>A0AAD4BME2</accession>
<organism evidence="5 6">
    <name type="scientific">Boletus edulis BED1</name>
    <dbReference type="NCBI Taxonomy" id="1328754"/>
    <lineage>
        <taxon>Eukaryota</taxon>
        <taxon>Fungi</taxon>
        <taxon>Dikarya</taxon>
        <taxon>Basidiomycota</taxon>
        <taxon>Agaricomycotina</taxon>
        <taxon>Agaricomycetes</taxon>
        <taxon>Agaricomycetidae</taxon>
        <taxon>Boletales</taxon>
        <taxon>Boletineae</taxon>
        <taxon>Boletaceae</taxon>
        <taxon>Boletoideae</taxon>
        <taxon>Boletus</taxon>
    </lineage>
</organism>
<dbReference type="PROSITE" id="PS00636">
    <property type="entry name" value="DNAJ_1"/>
    <property type="match status" value="1"/>
</dbReference>
<feature type="region of interest" description="Disordered" evidence="2">
    <location>
        <begin position="106"/>
        <end position="155"/>
    </location>
</feature>
<feature type="transmembrane region" description="Helical" evidence="3">
    <location>
        <begin position="247"/>
        <end position="268"/>
    </location>
</feature>
<feature type="domain" description="J" evidence="4">
    <location>
        <begin position="42"/>
        <end position="106"/>
    </location>
</feature>
<keyword evidence="3" id="KW-0472">Membrane</keyword>
<evidence type="ECO:0000313" key="6">
    <source>
        <dbReference type="Proteomes" id="UP001194468"/>
    </source>
</evidence>
<proteinExistence type="predicted"/>
<evidence type="ECO:0000313" key="5">
    <source>
        <dbReference type="EMBL" id="KAF8434603.1"/>
    </source>
</evidence>
<dbReference type="PRINTS" id="PR00625">
    <property type="entry name" value="JDOMAIN"/>
</dbReference>
<evidence type="ECO:0000256" key="1">
    <source>
        <dbReference type="ARBA" id="ARBA00023186"/>
    </source>
</evidence>
<evidence type="ECO:0000256" key="3">
    <source>
        <dbReference type="SAM" id="Phobius"/>
    </source>
</evidence>
<feature type="region of interest" description="Disordered" evidence="2">
    <location>
        <begin position="186"/>
        <end position="244"/>
    </location>
</feature>
<dbReference type="InterPro" id="IPR018253">
    <property type="entry name" value="DnaJ_domain_CS"/>
</dbReference>
<dbReference type="EMBL" id="WHUW01000028">
    <property type="protein sequence ID" value="KAF8434603.1"/>
    <property type="molecule type" value="Genomic_DNA"/>
</dbReference>
<reference evidence="5" key="1">
    <citation type="submission" date="2019-10" db="EMBL/GenBank/DDBJ databases">
        <authorList>
            <consortium name="DOE Joint Genome Institute"/>
            <person name="Kuo A."/>
            <person name="Miyauchi S."/>
            <person name="Kiss E."/>
            <person name="Drula E."/>
            <person name="Kohler A."/>
            <person name="Sanchez-Garcia M."/>
            <person name="Andreopoulos B."/>
            <person name="Barry K.W."/>
            <person name="Bonito G."/>
            <person name="Buee M."/>
            <person name="Carver A."/>
            <person name="Chen C."/>
            <person name="Cichocki N."/>
            <person name="Clum A."/>
            <person name="Culley D."/>
            <person name="Crous P.W."/>
            <person name="Fauchery L."/>
            <person name="Girlanda M."/>
            <person name="Hayes R."/>
            <person name="Keri Z."/>
            <person name="LaButti K."/>
            <person name="Lipzen A."/>
            <person name="Lombard V."/>
            <person name="Magnuson J."/>
            <person name="Maillard F."/>
            <person name="Morin E."/>
            <person name="Murat C."/>
            <person name="Nolan M."/>
            <person name="Ohm R."/>
            <person name="Pangilinan J."/>
            <person name="Pereira M."/>
            <person name="Perotto S."/>
            <person name="Peter M."/>
            <person name="Riley R."/>
            <person name="Sitrit Y."/>
            <person name="Stielow B."/>
            <person name="Szollosi G."/>
            <person name="Zifcakova L."/>
            <person name="Stursova M."/>
            <person name="Spatafora J.W."/>
            <person name="Tedersoo L."/>
            <person name="Vaario L.-M."/>
            <person name="Yamada A."/>
            <person name="Yan M."/>
            <person name="Wang P."/>
            <person name="Xu J."/>
            <person name="Bruns T."/>
            <person name="Baldrian P."/>
            <person name="Vilgalys R."/>
            <person name="Henrissat B."/>
            <person name="Grigoriev I.V."/>
            <person name="Hibbett D."/>
            <person name="Nagy L.G."/>
            <person name="Martin F.M."/>
        </authorList>
    </citation>
    <scope>NUCLEOTIDE SEQUENCE</scope>
    <source>
        <strain evidence="5">BED1</strain>
    </source>
</reference>
<reference evidence="5" key="2">
    <citation type="journal article" date="2020" name="Nat. Commun.">
        <title>Large-scale genome sequencing of mycorrhizal fungi provides insights into the early evolution of symbiotic traits.</title>
        <authorList>
            <person name="Miyauchi S."/>
            <person name="Kiss E."/>
            <person name="Kuo A."/>
            <person name="Drula E."/>
            <person name="Kohler A."/>
            <person name="Sanchez-Garcia M."/>
            <person name="Morin E."/>
            <person name="Andreopoulos B."/>
            <person name="Barry K.W."/>
            <person name="Bonito G."/>
            <person name="Buee M."/>
            <person name="Carver A."/>
            <person name="Chen C."/>
            <person name="Cichocki N."/>
            <person name="Clum A."/>
            <person name="Culley D."/>
            <person name="Crous P.W."/>
            <person name="Fauchery L."/>
            <person name="Girlanda M."/>
            <person name="Hayes R.D."/>
            <person name="Keri Z."/>
            <person name="LaButti K."/>
            <person name="Lipzen A."/>
            <person name="Lombard V."/>
            <person name="Magnuson J."/>
            <person name="Maillard F."/>
            <person name="Murat C."/>
            <person name="Nolan M."/>
            <person name="Ohm R.A."/>
            <person name="Pangilinan J."/>
            <person name="Pereira M.F."/>
            <person name="Perotto S."/>
            <person name="Peter M."/>
            <person name="Pfister S."/>
            <person name="Riley R."/>
            <person name="Sitrit Y."/>
            <person name="Stielow J.B."/>
            <person name="Szollosi G."/>
            <person name="Zifcakova L."/>
            <person name="Stursova M."/>
            <person name="Spatafora J.W."/>
            <person name="Tedersoo L."/>
            <person name="Vaario L.M."/>
            <person name="Yamada A."/>
            <person name="Yan M."/>
            <person name="Wang P."/>
            <person name="Xu J."/>
            <person name="Bruns T."/>
            <person name="Baldrian P."/>
            <person name="Vilgalys R."/>
            <person name="Dunand C."/>
            <person name="Henrissat B."/>
            <person name="Grigoriev I.V."/>
            <person name="Hibbett D."/>
            <person name="Nagy L.G."/>
            <person name="Martin F.M."/>
        </authorList>
    </citation>
    <scope>NUCLEOTIDE SEQUENCE</scope>
    <source>
        <strain evidence="5">BED1</strain>
    </source>
</reference>
<dbReference type="AlphaFoldDB" id="A0AAD4BME2"/>
<gene>
    <name evidence="5" type="ORF">L210DRAFT_3763091</name>
</gene>
<dbReference type="PANTHER" id="PTHR44145:SF3">
    <property type="entry name" value="DNAJ HOMOLOG SUBFAMILY A MEMBER 3, MITOCHONDRIAL"/>
    <property type="match status" value="1"/>
</dbReference>
<keyword evidence="6" id="KW-1185">Reference proteome</keyword>
<dbReference type="SUPFAM" id="SSF46565">
    <property type="entry name" value="Chaperone J-domain"/>
    <property type="match status" value="1"/>
</dbReference>
<comment type="caution">
    <text evidence="5">The sequence shown here is derived from an EMBL/GenBank/DDBJ whole genome shotgun (WGS) entry which is preliminary data.</text>
</comment>
<dbReference type="CDD" id="cd06257">
    <property type="entry name" value="DnaJ"/>
    <property type="match status" value="1"/>
</dbReference>
<sequence length="277" mass="30838">MKSLSCTCSHSMFARRAESLSFPPRCIRQFSSTRRNQRKHVDHYATLSIPRNATKAQIKSRYYQLSKKYHPDIVKDNTSETKFHAVSEAYAVLCDDRKRREYDRTFGSSSQAYHTPGQHPQATTTRPSQQHSFKHVWPNHPRNRTRDPMGSYPNAARYDHLHEHARASNSGSRIDPFMNPLVQRATGRRRAESGFASQSDSTPPHFRQGGFQSASSVPPWTGSGGEGRRTPAADGRPTRDEAAAESGVMRALGASGLVGVIMLIAAIMGQGNAKRTS</sequence>
<dbReference type="Pfam" id="PF00226">
    <property type="entry name" value="DnaJ"/>
    <property type="match status" value="1"/>
</dbReference>
<keyword evidence="3" id="KW-0812">Transmembrane</keyword>
<dbReference type="InterPro" id="IPR001623">
    <property type="entry name" value="DnaJ_domain"/>
</dbReference>
<dbReference type="PANTHER" id="PTHR44145">
    <property type="entry name" value="DNAJ HOMOLOG SUBFAMILY A MEMBER 3, MITOCHONDRIAL"/>
    <property type="match status" value="1"/>
</dbReference>
<name>A0AAD4BME2_BOLED</name>
<keyword evidence="1" id="KW-0143">Chaperone</keyword>
<feature type="compositionally biased region" description="Polar residues" evidence="2">
    <location>
        <begin position="106"/>
        <end position="131"/>
    </location>
</feature>
<dbReference type="InterPro" id="IPR036869">
    <property type="entry name" value="J_dom_sf"/>
</dbReference>
<dbReference type="SMART" id="SM00271">
    <property type="entry name" value="DnaJ"/>
    <property type="match status" value="1"/>
</dbReference>
<dbReference type="Gene3D" id="1.10.287.110">
    <property type="entry name" value="DnaJ domain"/>
    <property type="match status" value="1"/>
</dbReference>
<evidence type="ECO:0000256" key="2">
    <source>
        <dbReference type="SAM" id="MobiDB-lite"/>
    </source>
</evidence>
<keyword evidence="3" id="KW-1133">Transmembrane helix</keyword>